<dbReference type="Pfam" id="PF00005">
    <property type="entry name" value="ABC_tran"/>
    <property type="match status" value="1"/>
</dbReference>
<comment type="caution">
    <text evidence="10">The sequence shown here is derived from an EMBL/GenBank/DDBJ whole genome shotgun (WGS) entry which is preliminary data.</text>
</comment>
<evidence type="ECO:0000256" key="3">
    <source>
        <dbReference type="ARBA" id="ARBA00022741"/>
    </source>
</evidence>
<keyword evidence="4 10" id="KW-0067">ATP-binding</keyword>
<dbReference type="GO" id="GO:0005524">
    <property type="term" value="F:ATP binding"/>
    <property type="evidence" value="ECO:0007669"/>
    <property type="project" value="UniProtKB-KW"/>
</dbReference>
<dbReference type="SUPFAM" id="SSF90123">
    <property type="entry name" value="ABC transporter transmembrane region"/>
    <property type="match status" value="1"/>
</dbReference>
<organism evidence="10 11">
    <name type="scientific">Massilicoli timonensis</name>
    <dbReference type="NCBI Taxonomy" id="2015901"/>
    <lineage>
        <taxon>Bacteria</taxon>
        <taxon>Bacillati</taxon>
        <taxon>Bacillota</taxon>
        <taxon>Erysipelotrichia</taxon>
        <taxon>Erysipelotrichales</taxon>
        <taxon>Erysipelotrichaceae</taxon>
        <taxon>Massilicoli</taxon>
    </lineage>
</organism>
<dbReference type="PANTHER" id="PTHR43394">
    <property type="entry name" value="ATP-DEPENDENT PERMEASE MDL1, MITOCHONDRIAL"/>
    <property type="match status" value="1"/>
</dbReference>
<dbReference type="EMBL" id="JANGCH010000008">
    <property type="protein sequence ID" value="MCQ5121949.1"/>
    <property type="molecule type" value="Genomic_DNA"/>
</dbReference>
<evidence type="ECO:0000256" key="2">
    <source>
        <dbReference type="ARBA" id="ARBA00022692"/>
    </source>
</evidence>
<dbReference type="RefSeq" id="WP_178200945.1">
    <property type="nucleotide sequence ID" value="NZ_CALVCM010000040.1"/>
</dbReference>
<dbReference type="PROSITE" id="PS50929">
    <property type="entry name" value="ABC_TM1F"/>
    <property type="match status" value="1"/>
</dbReference>
<feature type="transmembrane region" description="Helical" evidence="7">
    <location>
        <begin position="145"/>
        <end position="164"/>
    </location>
</feature>
<evidence type="ECO:0000256" key="6">
    <source>
        <dbReference type="ARBA" id="ARBA00023136"/>
    </source>
</evidence>
<dbReference type="InterPro" id="IPR027417">
    <property type="entry name" value="P-loop_NTPase"/>
</dbReference>
<dbReference type="Pfam" id="PF00664">
    <property type="entry name" value="ABC_membrane"/>
    <property type="match status" value="1"/>
</dbReference>
<evidence type="ECO:0000256" key="5">
    <source>
        <dbReference type="ARBA" id="ARBA00022989"/>
    </source>
</evidence>
<dbReference type="Gene3D" id="3.40.50.300">
    <property type="entry name" value="P-loop containing nucleotide triphosphate hydrolases"/>
    <property type="match status" value="1"/>
</dbReference>
<dbReference type="PANTHER" id="PTHR43394:SF1">
    <property type="entry name" value="ATP-BINDING CASSETTE SUB-FAMILY B MEMBER 10, MITOCHONDRIAL"/>
    <property type="match status" value="1"/>
</dbReference>
<reference evidence="10 11" key="1">
    <citation type="submission" date="2022-06" db="EMBL/GenBank/DDBJ databases">
        <title>Isolation of gut microbiota from human fecal samples.</title>
        <authorList>
            <person name="Pamer E.G."/>
            <person name="Barat B."/>
            <person name="Waligurski E."/>
            <person name="Medina S."/>
            <person name="Paddock L."/>
            <person name="Mostad J."/>
        </authorList>
    </citation>
    <scope>NUCLEOTIDE SEQUENCE [LARGE SCALE GENOMIC DNA]</scope>
    <source>
        <strain evidence="10 11">DFI.6.1</strain>
    </source>
</reference>
<dbReference type="Proteomes" id="UP001524435">
    <property type="component" value="Unassembled WGS sequence"/>
</dbReference>
<evidence type="ECO:0000256" key="1">
    <source>
        <dbReference type="ARBA" id="ARBA00004651"/>
    </source>
</evidence>
<dbReference type="SMART" id="SM00382">
    <property type="entry name" value="AAA"/>
    <property type="match status" value="1"/>
</dbReference>
<feature type="transmembrane region" description="Helical" evidence="7">
    <location>
        <begin position="49"/>
        <end position="73"/>
    </location>
</feature>
<keyword evidence="11" id="KW-1185">Reference proteome</keyword>
<evidence type="ECO:0000256" key="7">
    <source>
        <dbReference type="SAM" id="Phobius"/>
    </source>
</evidence>
<feature type="transmembrane region" description="Helical" evidence="7">
    <location>
        <begin position="231"/>
        <end position="253"/>
    </location>
</feature>
<feature type="domain" description="ABC transmembrane type-1" evidence="9">
    <location>
        <begin position="13"/>
        <end position="291"/>
    </location>
</feature>
<evidence type="ECO:0000313" key="10">
    <source>
        <dbReference type="EMBL" id="MCQ5121949.1"/>
    </source>
</evidence>
<dbReference type="InterPro" id="IPR003593">
    <property type="entry name" value="AAA+_ATPase"/>
</dbReference>
<evidence type="ECO:0000256" key="4">
    <source>
        <dbReference type="ARBA" id="ARBA00022840"/>
    </source>
</evidence>
<evidence type="ECO:0000259" key="9">
    <source>
        <dbReference type="PROSITE" id="PS50929"/>
    </source>
</evidence>
<keyword evidence="5 7" id="KW-1133">Transmembrane helix</keyword>
<keyword evidence="2 7" id="KW-0812">Transmembrane</keyword>
<dbReference type="InterPro" id="IPR036640">
    <property type="entry name" value="ABC1_TM_sf"/>
</dbReference>
<feature type="transmembrane region" description="Helical" evidence="7">
    <location>
        <begin position="12"/>
        <end position="37"/>
    </location>
</feature>
<dbReference type="InterPro" id="IPR039421">
    <property type="entry name" value="Type_1_exporter"/>
</dbReference>
<dbReference type="InterPro" id="IPR003439">
    <property type="entry name" value="ABC_transporter-like_ATP-bd"/>
</dbReference>
<dbReference type="Gene3D" id="1.20.1560.10">
    <property type="entry name" value="ABC transporter type 1, transmembrane domain"/>
    <property type="match status" value="1"/>
</dbReference>
<feature type="transmembrane region" description="Helical" evidence="7">
    <location>
        <begin position="120"/>
        <end position="139"/>
    </location>
</feature>
<keyword evidence="6 7" id="KW-0472">Membrane</keyword>
<feature type="domain" description="ABC transporter" evidence="8">
    <location>
        <begin position="316"/>
        <end position="525"/>
    </location>
</feature>
<evidence type="ECO:0000259" key="8">
    <source>
        <dbReference type="PROSITE" id="PS50893"/>
    </source>
</evidence>
<gene>
    <name evidence="10" type="ORF">NE663_06720</name>
</gene>
<dbReference type="InterPro" id="IPR011527">
    <property type="entry name" value="ABC1_TM_dom"/>
</dbReference>
<dbReference type="SUPFAM" id="SSF52540">
    <property type="entry name" value="P-loop containing nucleoside triphosphate hydrolases"/>
    <property type="match status" value="1"/>
</dbReference>
<evidence type="ECO:0000313" key="11">
    <source>
        <dbReference type="Proteomes" id="UP001524435"/>
    </source>
</evidence>
<sequence length="527" mass="61225">MKRYYRKIKYFILLDIILYGVSVLSTAYMSILLIRFIDRGYQSEFMKIIFLYAFAIGIHLLTAYLCNLLQWVYGNRFRLLLSEDYFTSVIQQQPTDFYSKPAQYYTEFHTQDLKAIEADYLMPMLSILKCIMTLLINFFVLKIYIQEWILLVVMFLALVSLLIPKITAKSLAKRRDQAIEQMKKFQLYNQDLLRGYNWINNRTKAAFQKENRKQIDEQLEKDFRYGKCKSAALVMNAGANMMIILVAIILVGIELKNGRMSFGVASSLMMNIATFVDPFAEITYCINALHTASTLKDRFLHFVNNHQTPLIKQKATSGNQITMEHIDYQIGTYQLKIEELIFEKGKKYLIVGENGAGKSTLLNLLGSQLLDYEGSVKIDGMDIRAVDCTDWIAYLRQSDHLFLSDYENNVTLFDSYPLQVNKLISNDKIRRNKNREGLSGGEQKFVLLDRIFNMDRAFILLDEPFAELSEEAKQEYYAYFMQKPNTIIMISHDQVDHSLFDVVVKVKKENNCAYAYATHPFHQDGTV</sequence>
<accession>A0ABT1SL57</accession>
<comment type="subcellular location">
    <subcellularLocation>
        <location evidence="1">Cell membrane</location>
        <topology evidence="1">Multi-pass membrane protein</topology>
    </subcellularLocation>
</comment>
<proteinExistence type="predicted"/>
<name>A0ABT1SL57_9FIRM</name>
<protein>
    <submittedName>
        <fullName evidence="10">ABC transporter ATP-binding protein/permease</fullName>
    </submittedName>
</protein>
<dbReference type="PROSITE" id="PS50893">
    <property type="entry name" value="ABC_TRANSPORTER_2"/>
    <property type="match status" value="1"/>
</dbReference>
<keyword evidence="3" id="KW-0547">Nucleotide-binding</keyword>